<reference evidence="2 3" key="1">
    <citation type="submission" date="2018-01" db="EMBL/GenBank/DDBJ databases">
        <title>Cryobacterium sp. nov., from glaciers in China.</title>
        <authorList>
            <person name="Liu Q."/>
            <person name="Xin Y.-H."/>
        </authorList>
    </citation>
    <scope>NUCLEOTIDE SEQUENCE [LARGE SCALE GENOMIC DNA]</scope>
    <source>
        <strain evidence="2 3">TMN-42</strain>
    </source>
</reference>
<sequence>MAERQNELAEQITWNEFARWRQTPEGVAFLAWREPAFALAQTLRDRDSHWLQGWARAIGQAQAEIPNDEKQRLMRRPASLRQSGLKVASIVSFAVAGLFMLGLLGQLFALSVTDSAPATGGFTYEECLATLDDPSNALLSEADCEAINPGPAGSNIPQAIPLTLFLGLGIALIVVRRKKQRAARQDQTAENESRARVERWRFDPLAVEPGYTGFTWYESPRTEGYADRLMQLALFDGHGRPPAQSDLIAVEMPIARAPHSTNPAELNQLLGEFGQKAQA</sequence>
<name>A0A2S3ZAI2_9MICO</name>
<dbReference type="EMBL" id="PPXD01000026">
    <property type="protein sequence ID" value="POH62583.1"/>
    <property type="molecule type" value="Genomic_DNA"/>
</dbReference>
<keyword evidence="1" id="KW-0812">Transmembrane</keyword>
<dbReference type="AlphaFoldDB" id="A0A2S3ZAI2"/>
<proteinExistence type="predicted"/>
<evidence type="ECO:0000256" key="1">
    <source>
        <dbReference type="SAM" id="Phobius"/>
    </source>
</evidence>
<dbReference type="Proteomes" id="UP000237340">
    <property type="component" value="Unassembled WGS sequence"/>
</dbReference>
<keyword evidence="1" id="KW-1133">Transmembrane helix</keyword>
<dbReference type="RefSeq" id="WP_103461716.1">
    <property type="nucleotide sequence ID" value="NZ_PPXD01000026.1"/>
</dbReference>
<protein>
    <submittedName>
        <fullName evidence="2">Uncharacterized protein</fullName>
    </submittedName>
</protein>
<accession>A0A2S3ZAI2</accession>
<comment type="caution">
    <text evidence="2">The sequence shown here is derived from an EMBL/GenBank/DDBJ whole genome shotgun (WGS) entry which is preliminary data.</text>
</comment>
<feature type="transmembrane region" description="Helical" evidence="1">
    <location>
        <begin position="156"/>
        <end position="175"/>
    </location>
</feature>
<keyword evidence="1" id="KW-0472">Membrane</keyword>
<organism evidence="2 3">
    <name type="scientific">Cryobacterium zongtaii</name>
    <dbReference type="NCBI Taxonomy" id="1259217"/>
    <lineage>
        <taxon>Bacteria</taxon>
        <taxon>Bacillati</taxon>
        <taxon>Actinomycetota</taxon>
        <taxon>Actinomycetes</taxon>
        <taxon>Micrococcales</taxon>
        <taxon>Microbacteriaceae</taxon>
        <taxon>Cryobacterium</taxon>
    </lineage>
</organism>
<keyword evidence="3" id="KW-1185">Reference proteome</keyword>
<evidence type="ECO:0000313" key="3">
    <source>
        <dbReference type="Proteomes" id="UP000237340"/>
    </source>
</evidence>
<gene>
    <name evidence="2" type="ORF">C3B61_17225</name>
</gene>
<evidence type="ECO:0000313" key="2">
    <source>
        <dbReference type="EMBL" id="POH62583.1"/>
    </source>
</evidence>
<feature type="transmembrane region" description="Helical" evidence="1">
    <location>
        <begin position="84"/>
        <end position="109"/>
    </location>
</feature>